<dbReference type="Proteomes" id="UP000823749">
    <property type="component" value="Chromosome 2"/>
</dbReference>
<comment type="caution">
    <text evidence="1">The sequence shown here is derived from an EMBL/GenBank/DDBJ whole genome shotgun (WGS) entry which is preliminary data.</text>
</comment>
<reference evidence="1" key="1">
    <citation type="submission" date="2020-08" db="EMBL/GenBank/DDBJ databases">
        <title>Plant Genome Project.</title>
        <authorList>
            <person name="Zhang R.-G."/>
        </authorList>
    </citation>
    <scope>NUCLEOTIDE SEQUENCE</scope>
    <source>
        <strain evidence="1">WSP0</strain>
        <tissue evidence="1">Leaf</tissue>
    </source>
</reference>
<dbReference type="AlphaFoldDB" id="A0AAV6LC22"/>
<keyword evidence="2" id="KW-1185">Reference proteome</keyword>
<proteinExistence type="predicted"/>
<name>A0AAV6LC22_9ERIC</name>
<dbReference type="EMBL" id="JACTNZ010000002">
    <property type="protein sequence ID" value="KAG5562522.1"/>
    <property type="molecule type" value="Genomic_DNA"/>
</dbReference>
<evidence type="ECO:0000313" key="2">
    <source>
        <dbReference type="Proteomes" id="UP000823749"/>
    </source>
</evidence>
<evidence type="ECO:0000313" key="1">
    <source>
        <dbReference type="EMBL" id="KAG5562522.1"/>
    </source>
</evidence>
<protein>
    <submittedName>
        <fullName evidence="1">Uncharacterized protein</fullName>
    </submittedName>
</protein>
<accession>A0AAV6LC22</accession>
<gene>
    <name evidence="1" type="ORF">RHGRI_005299</name>
</gene>
<organism evidence="1 2">
    <name type="scientific">Rhododendron griersonianum</name>
    <dbReference type="NCBI Taxonomy" id="479676"/>
    <lineage>
        <taxon>Eukaryota</taxon>
        <taxon>Viridiplantae</taxon>
        <taxon>Streptophyta</taxon>
        <taxon>Embryophyta</taxon>
        <taxon>Tracheophyta</taxon>
        <taxon>Spermatophyta</taxon>
        <taxon>Magnoliopsida</taxon>
        <taxon>eudicotyledons</taxon>
        <taxon>Gunneridae</taxon>
        <taxon>Pentapetalae</taxon>
        <taxon>asterids</taxon>
        <taxon>Ericales</taxon>
        <taxon>Ericaceae</taxon>
        <taxon>Ericoideae</taxon>
        <taxon>Rhodoreae</taxon>
        <taxon>Rhododendron</taxon>
    </lineage>
</organism>
<sequence length="59" mass="6613">MHITTHTSKMSKSLIDGGGRNIDAYNTESFVENMTRYKVFDEEHTSLRHLVVYGGPPSG</sequence>